<proteinExistence type="predicted"/>
<gene>
    <name evidence="2" type="ORF">S40285_09885</name>
</gene>
<dbReference type="HOGENOM" id="CLU_1846412_0_0_1"/>
<dbReference type="AlphaFoldDB" id="A0A084QKL5"/>
<protein>
    <submittedName>
        <fullName evidence="2">Uncharacterized protein</fullName>
    </submittedName>
</protein>
<feature type="region of interest" description="Disordered" evidence="1">
    <location>
        <begin position="74"/>
        <end position="139"/>
    </location>
</feature>
<keyword evidence="3" id="KW-1185">Reference proteome</keyword>
<name>A0A084QKL5_STAC4</name>
<dbReference type="Proteomes" id="UP000028524">
    <property type="component" value="Unassembled WGS sequence"/>
</dbReference>
<evidence type="ECO:0000256" key="1">
    <source>
        <dbReference type="SAM" id="MobiDB-lite"/>
    </source>
</evidence>
<accession>A0A084QKL5</accession>
<feature type="compositionally biased region" description="Pro residues" evidence="1">
    <location>
        <begin position="76"/>
        <end position="85"/>
    </location>
</feature>
<organism evidence="2 3">
    <name type="scientific">Stachybotrys chlorohalonatus (strain IBT 40285)</name>
    <dbReference type="NCBI Taxonomy" id="1283841"/>
    <lineage>
        <taxon>Eukaryota</taxon>
        <taxon>Fungi</taxon>
        <taxon>Dikarya</taxon>
        <taxon>Ascomycota</taxon>
        <taxon>Pezizomycotina</taxon>
        <taxon>Sordariomycetes</taxon>
        <taxon>Hypocreomycetidae</taxon>
        <taxon>Hypocreales</taxon>
        <taxon>Stachybotryaceae</taxon>
        <taxon>Stachybotrys</taxon>
    </lineage>
</organism>
<reference evidence="2 3" key="1">
    <citation type="journal article" date="2014" name="BMC Genomics">
        <title>Comparative genome sequencing reveals chemotype-specific gene clusters in the toxigenic black mold Stachybotrys.</title>
        <authorList>
            <person name="Semeiks J."/>
            <person name="Borek D."/>
            <person name="Otwinowski Z."/>
            <person name="Grishin N.V."/>
        </authorList>
    </citation>
    <scope>NUCLEOTIDE SEQUENCE [LARGE SCALE GENOMIC DNA]</scope>
    <source>
        <strain evidence="2 3">IBT 40285</strain>
    </source>
</reference>
<evidence type="ECO:0000313" key="3">
    <source>
        <dbReference type="Proteomes" id="UP000028524"/>
    </source>
</evidence>
<evidence type="ECO:0000313" key="2">
    <source>
        <dbReference type="EMBL" id="KFA64500.1"/>
    </source>
</evidence>
<feature type="compositionally biased region" description="Basic residues" evidence="1">
    <location>
        <begin position="9"/>
        <end position="24"/>
    </location>
</feature>
<feature type="compositionally biased region" description="Low complexity" evidence="1">
    <location>
        <begin position="86"/>
        <end position="95"/>
    </location>
</feature>
<feature type="compositionally biased region" description="Basic and acidic residues" evidence="1">
    <location>
        <begin position="97"/>
        <end position="107"/>
    </location>
</feature>
<dbReference type="InParanoid" id="A0A084QKL5"/>
<sequence length="139" mass="14898">MGSASSAPRHQRSRRHRRRHRPPRAHLGDDGTLLGWVLRHLIRDVVAAPFFKAQAQVCLAPAARVAQAQALVATSPAPPPLPSLSPLPRASLVPRQAEARDGEDVRDAAAAGASRRQPDRPARDAGAQRAALDRCHSDG</sequence>
<feature type="region of interest" description="Disordered" evidence="1">
    <location>
        <begin position="1"/>
        <end position="30"/>
    </location>
</feature>
<dbReference type="EMBL" id="KL660686">
    <property type="protein sequence ID" value="KFA64500.1"/>
    <property type="molecule type" value="Genomic_DNA"/>
</dbReference>